<dbReference type="GO" id="GO:0015990">
    <property type="term" value="P:electron transport coupled proton transport"/>
    <property type="evidence" value="ECO:0007669"/>
    <property type="project" value="TreeGrafter"/>
</dbReference>
<feature type="transmembrane region" description="Helical" evidence="6">
    <location>
        <begin position="49"/>
        <end position="68"/>
    </location>
</feature>
<feature type="transmembrane region" description="Helical" evidence="6">
    <location>
        <begin position="162"/>
        <end position="190"/>
    </location>
</feature>
<evidence type="ECO:0000256" key="4">
    <source>
        <dbReference type="ARBA" id="ARBA00023136"/>
    </source>
</evidence>
<dbReference type="InterPro" id="IPR003945">
    <property type="entry name" value="NU5C-like"/>
</dbReference>
<evidence type="ECO:0000256" key="3">
    <source>
        <dbReference type="ARBA" id="ARBA00022989"/>
    </source>
</evidence>
<feature type="transmembrane region" description="Helical" evidence="6">
    <location>
        <begin position="358"/>
        <end position="376"/>
    </location>
</feature>
<dbReference type="EMBL" id="JABBGM010000010">
    <property type="protein sequence ID" value="NML95492.1"/>
    <property type="molecule type" value="Genomic_DNA"/>
</dbReference>
<dbReference type="Pfam" id="PF00361">
    <property type="entry name" value="Proton_antipo_M"/>
    <property type="match status" value="1"/>
</dbReference>
<dbReference type="PANTHER" id="PTHR42829:SF1">
    <property type="entry name" value="INORGANIC CARBON TRANSPORTER SUBUNIT DABB-RELATED"/>
    <property type="match status" value="1"/>
</dbReference>
<dbReference type="Proteomes" id="UP000583556">
    <property type="component" value="Unassembled WGS sequence"/>
</dbReference>
<dbReference type="AlphaFoldDB" id="A0A7Y0BS03"/>
<evidence type="ECO:0000259" key="7">
    <source>
        <dbReference type="Pfam" id="PF00361"/>
    </source>
</evidence>
<reference evidence="8 9" key="1">
    <citation type="submission" date="2020-04" db="EMBL/GenBank/DDBJ databases">
        <title>Novosphingobium sp. TW-4 isolated from soil.</title>
        <authorList>
            <person name="Dahal R.H."/>
            <person name="Chaudhary D.K."/>
        </authorList>
    </citation>
    <scope>NUCLEOTIDE SEQUENCE [LARGE SCALE GENOMIC DNA]</scope>
    <source>
        <strain evidence="8 9">TW-4</strain>
    </source>
</reference>
<organism evidence="8 9">
    <name type="scientific">Novosphingobium olei</name>
    <dbReference type="NCBI Taxonomy" id="2728851"/>
    <lineage>
        <taxon>Bacteria</taxon>
        <taxon>Pseudomonadati</taxon>
        <taxon>Pseudomonadota</taxon>
        <taxon>Alphaproteobacteria</taxon>
        <taxon>Sphingomonadales</taxon>
        <taxon>Sphingomonadaceae</taxon>
        <taxon>Novosphingobium</taxon>
    </lineage>
</organism>
<feature type="transmembrane region" description="Helical" evidence="6">
    <location>
        <begin position="326"/>
        <end position="346"/>
    </location>
</feature>
<dbReference type="GO" id="GO:0008137">
    <property type="term" value="F:NADH dehydrogenase (ubiquinone) activity"/>
    <property type="evidence" value="ECO:0007669"/>
    <property type="project" value="InterPro"/>
</dbReference>
<feature type="transmembrane region" description="Helical" evidence="6">
    <location>
        <begin position="88"/>
        <end position="111"/>
    </location>
</feature>
<dbReference type="GO" id="GO:0016020">
    <property type="term" value="C:membrane"/>
    <property type="evidence" value="ECO:0007669"/>
    <property type="project" value="UniProtKB-SubCell"/>
</dbReference>
<gene>
    <name evidence="8" type="ORF">HHL27_17590</name>
</gene>
<dbReference type="InterPro" id="IPR001750">
    <property type="entry name" value="ND/Mrp_TM"/>
</dbReference>
<evidence type="ECO:0000256" key="1">
    <source>
        <dbReference type="ARBA" id="ARBA00004127"/>
    </source>
</evidence>
<evidence type="ECO:0000256" key="5">
    <source>
        <dbReference type="RuleBase" id="RU000320"/>
    </source>
</evidence>
<sequence>MATTFDMVQTGAAQAKRPLRVTAPVLALSAMALGLGATAIAGLLRVTAAGVALGGLAALLTGLVLVFAQRHLRADPRRLAHARLATGLAFATVLVGLADNVVLLAAGWIAAGRLMTGLVRHAGDWAEARAAAARAGTAFLIGDIALVGALVTLAITAKTASIAAIAAAVPTLSPLALTLAAALLVIAAAARCATPPFSSWLLSSIAAPTPVSALMHAGFVNAGGFLVIHFAPVLEAVPAARFALLAIGVTGALYGSALMLVRADVKGALAASTVAQMGFMLLTCALGGYAAALWHMVAHGAFKAWLFLGASGAIRRSAAGAGDKALPAPVPALIALAALGAGALIMETAIAQTTLLPLGLAATALLVALAMAARGLRFETARITLLALPALLVAVNAAALALMEAVQANAAVPLLPAWAQLALLSLFLAGWLVQQDLAAGRRRLPAGLHARLLHAGALPTPAN</sequence>
<feature type="transmembrane region" description="Helical" evidence="6">
    <location>
        <begin position="242"/>
        <end position="261"/>
    </location>
</feature>
<dbReference type="PRINTS" id="PR01434">
    <property type="entry name" value="NADHDHGNASE5"/>
</dbReference>
<dbReference type="PANTHER" id="PTHR42829">
    <property type="entry name" value="NADH-UBIQUINONE OXIDOREDUCTASE CHAIN 5"/>
    <property type="match status" value="1"/>
</dbReference>
<name>A0A7Y0BS03_9SPHN</name>
<dbReference type="GO" id="GO:0003954">
    <property type="term" value="F:NADH dehydrogenase activity"/>
    <property type="evidence" value="ECO:0007669"/>
    <property type="project" value="TreeGrafter"/>
</dbReference>
<comment type="caution">
    <text evidence="8">The sequence shown here is derived from an EMBL/GenBank/DDBJ whole genome shotgun (WGS) entry which is preliminary data.</text>
</comment>
<comment type="subcellular location">
    <subcellularLocation>
        <location evidence="1">Endomembrane system</location>
        <topology evidence="1">Multi-pass membrane protein</topology>
    </subcellularLocation>
    <subcellularLocation>
        <location evidence="5">Membrane</location>
        <topology evidence="5">Multi-pass membrane protein</topology>
    </subcellularLocation>
</comment>
<dbReference type="GO" id="GO:0042773">
    <property type="term" value="P:ATP synthesis coupled electron transport"/>
    <property type="evidence" value="ECO:0007669"/>
    <property type="project" value="InterPro"/>
</dbReference>
<evidence type="ECO:0000313" key="9">
    <source>
        <dbReference type="Proteomes" id="UP000583556"/>
    </source>
</evidence>
<evidence type="ECO:0000313" key="8">
    <source>
        <dbReference type="EMBL" id="NML95492.1"/>
    </source>
</evidence>
<accession>A0A7Y0BS03</accession>
<feature type="transmembrane region" description="Helical" evidence="6">
    <location>
        <begin position="268"/>
        <end position="290"/>
    </location>
</feature>
<keyword evidence="2 5" id="KW-0812">Transmembrane</keyword>
<keyword evidence="4 6" id="KW-0472">Membrane</keyword>
<dbReference type="GO" id="GO:0012505">
    <property type="term" value="C:endomembrane system"/>
    <property type="evidence" value="ECO:0007669"/>
    <property type="project" value="UniProtKB-SubCell"/>
</dbReference>
<feature type="transmembrane region" description="Helical" evidence="6">
    <location>
        <begin position="415"/>
        <end position="433"/>
    </location>
</feature>
<dbReference type="RefSeq" id="WP_169494695.1">
    <property type="nucleotide sequence ID" value="NZ_JABBGM010000010.1"/>
</dbReference>
<evidence type="ECO:0000256" key="6">
    <source>
        <dbReference type="SAM" id="Phobius"/>
    </source>
</evidence>
<keyword evidence="3 6" id="KW-1133">Transmembrane helix</keyword>
<feature type="transmembrane region" description="Helical" evidence="6">
    <location>
        <begin position="131"/>
        <end position="155"/>
    </location>
</feature>
<feature type="domain" description="NADH:quinone oxidoreductase/Mrp antiporter transmembrane" evidence="7">
    <location>
        <begin position="98"/>
        <end position="316"/>
    </location>
</feature>
<evidence type="ECO:0000256" key="2">
    <source>
        <dbReference type="ARBA" id="ARBA00022692"/>
    </source>
</evidence>
<protein>
    <recommendedName>
        <fullName evidence="7">NADH:quinone oxidoreductase/Mrp antiporter transmembrane domain-containing protein</fullName>
    </recommendedName>
</protein>
<feature type="transmembrane region" description="Helical" evidence="6">
    <location>
        <begin position="21"/>
        <end position="43"/>
    </location>
</feature>
<keyword evidence="9" id="KW-1185">Reference proteome</keyword>
<feature type="transmembrane region" description="Helical" evidence="6">
    <location>
        <begin position="383"/>
        <end position="403"/>
    </location>
</feature>
<proteinExistence type="predicted"/>